<evidence type="ECO:0000256" key="13">
    <source>
        <dbReference type="ARBA" id="ARBA00023160"/>
    </source>
</evidence>
<dbReference type="GO" id="GO:0006633">
    <property type="term" value="P:fatty acid biosynthetic process"/>
    <property type="evidence" value="ECO:0007669"/>
    <property type="project" value="UniProtKB-KW"/>
</dbReference>
<name>A0A3A6UHK6_9GAMM</name>
<evidence type="ECO:0000256" key="5">
    <source>
        <dbReference type="ARBA" id="ARBA00022723"/>
    </source>
</evidence>
<evidence type="ECO:0000256" key="2">
    <source>
        <dbReference type="ARBA" id="ARBA00004477"/>
    </source>
</evidence>
<evidence type="ECO:0000256" key="1">
    <source>
        <dbReference type="ARBA" id="ARBA00001947"/>
    </source>
</evidence>
<keyword evidence="5" id="KW-0479">Metal-binding</keyword>
<keyword evidence="8" id="KW-0862">Zinc</keyword>
<dbReference type="Pfam" id="PF04116">
    <property type="entry name" value="FA_hydroxylase"/>
    <property type="match status" value="1"/>
</dbReference>
<keyword evidence="12 14" id="KW-0472">Membrane</keyword>
<keyword evidence="10" id="KW-0560">Oxidoreductase</keyword>
<dbReference type="OrthoDB" id="5965958at2"/>
<proteinExistence type="predicted"/>
<sequence length="221" mass="25842">MSVKAMEAFRKNYRANISNWYNGWLHMLSVLTVGLAAIGYSVVQLSDISLFEWLTLPITIIVVNFAEYAAHRWLGHLRTKLGGLFYQRHTGDHHSFFLEDHMPFQSKNDWRVVLFPVYLIFAFLIGLILPIGSLLYFIVSPNTAYLMAVGGIFGYLFYEVMHFSYHLPDGSLVEKIPIWRELRQLHNLHHRRNIMAKKNFNITLPIFDLLLGTLQWEKTKR</sequence>
<keyword evidence="6" id="KW-0256">Endoplasmic reticulum</keyword>
<protein>
    <submittedName>
        <fullName evidence="16">Fatty acid hydroxylase family protein</fullName>
    </submittedName>
</protein>
<dbReference type="AlphaFoldDB" id="A0A3A6UHK6"/>
<feature type="transmembrane region" description="Helical" evidence="14">
    <location>
        <begin position="144"/>
        <end position="161"/>
    </location>
</feature>
<comment type="cofactor">
    <cofactor evidence="1">
        <name>Zn(2+)</name>
        <dbReference type="ChEBI" id="CHEBI:29105"/>
    </cofactor>
</comment>
<dbReference type="GO" id="GO:0016020">
    <property type="term" value="C:membrane"/>
    <property type="evidence" value="ECO:0007669"/>
    <property type="project" value="InterPro"/>
</dbReference>
<gene>
    <name evidence="16" type="ORF">D5R81_08740</name>
</gene>
<keyword evidence="7" id="KW-0276">Fatty acid metabolism</keyword>
<feature type="domain" description="Fatty acid hydroxylase" evidence="15">
    <location>
        <begin position="58"/>
        <end position="213"/>
    </location>
</feature>
<evidence type="ECO:0000259" key="15">
    <source>
        <dbReference type="Pfam" id="PF04116"/>
    </source>
</evidence>
<dbReference type="InterPro" id="IPR014430">
    <property type="entry name" value="Scs7"/>
</dbReference>
<evidence type="ECO:0000256" key="14">
    <source>
        <dbReference type="SAM" id="Phobius"/>
    </source>
</evidence>
<keyword evidence="17" id="KW-1185">Reference proteome</keyword>
<accession>A0A3A6UHK6</accession>
<evidence type="ECO:0000256" key="6">
    <source>
        <dbReference type="ARBA" id="ARBA00022824"/>
    </source>
</evidence>
<evidence type="ECO:0000313" key="17">
    <source>
        <dbReference type="Proteomes" id="UP000273022"/>
    </source>
</evidence>
<keyword evidence="3" id="KW-0444">Lipid biosynthesis</keyword>
<dbReference type="RefSeq" id="WP_121853273.1">
    <property type="nucleotide sequence ID" value="NZ_CP037952.1"/>
</dbReference>
<evidence type="ECO:0000256" key="10">
    <source>
        <dbReference type="ARBA" id="ARBA00023002"/>
    </source>
</evidence>
<comment type="subcellular location">
    <subcellularLocation>
        <location evidence="2">Endoplasmic reticulum membrane</location>
        <topology evidence="2">Multi-pass membrane protein</topology>
    </subcellularLocation>
</comment>
<feature type="transmembrane region" description="Helical" evidence="14">
    <location>
        <begin position="48"/>
        <end position="70"/>
    </location>
</feature>
<dbReference type="InterPro" id="IPR006694">
    <property type="entry name" value="Fatty_acid_hydroxylase"/>
</dbReference>
<evidence type="ECO:0000256" key="9">
    <source>
        <dbReference type="ARBA" id="ARBA00022989"/>
    </source>
</evidence>
<evidence type="ECO:0000256" key="4">
    <source>
        <dbReference type="ARBA" id="ARBA00022692"/>
    </source>
</evidence>
<organism evidence="16 17">
    <name type="scientific">Parashewanella spongiae</name>
    <dbReference type="NCBI Taxonomy" id="342950"/>
    <lineage>
        <taxon>Bacteria</taxon>
        <taxon>Pseudomonadati</taxon>
        <taxon>Pseudomonadota</taxon>
        <taxon>Gammaproteobacteria</taxon>
        <taxon>Alteromonadales</taxon>
        <taxon>Shewanellaceae</taxon>
        <taxon>Parashewanella</taxon>
    </lineage>
</organism>
<keyword evidence="11" id="KW-0443">Lipid metabolism</keyword>
<feature type="transmembrane region" description="Helical" evidence="14">
    <location>
        <begin position="21"/>
        <end position="42"/>
    </location>
</feature>
<evidence type="ECO:0000256" key="12">
    <source>
        <dbReference type="ARBA" id="ARBA00023136"/>
    </source>
</evidence>
<dbReference type="Proteomes" id="UP000273022">
    <property type="component" value="Unassembled WGS sequence"/>
</dbReference>
<dbReference type="GO" id="GO:0080132">
    <property type="term" value="F:fatty acid 2-hydroxylase activity"/>
    <property type="evidence" value="ECO:0007669"/>
    <property type="project" value="InterPro"/>
</dbReference>
<evidence type="ECO:0000256" key="3">
    <source>
        <dbReference type="ARBA" id="ARBA00022516"/>
    </source>
</evidence>
<evidence type="ECO:0000256" key="11">
    <source>
        <dbReference type="ARBA" id="ARBA00023098"/>
    </source>
</evidence>
<reference evidence="16 17" key="1">
    <citation type="submission" date="2018-09" db="EMBL/GenBank/DDBJ databases">
        <title>Phylogeny of the Shewanellaceae, and recommendation for two new genera, Pseudoshewanella and Parashewanella.</title>
        <authorList>
            <person name="Wang G."/>
        </authorList>
    </citation>
    <scope>NUCLEOTIDE SEQUENCE [LARGE SCALE GENOMIC DNA]</scope>
    <source>
        <strain evidence="16 17">KCTC 22492</strain>
    </source>
</reference>
<keyword evidence="9 14" id="KW-1133">Transmembrane helix</keyword>
<feature type="transmembrane region" description="Helical" evidence="14">
    <location>
        <begin position="112"/>
        <end position="138"/>
    </location>
</feature>
<evidence type="ECO:0000256" key="8">
    <source>
        <dbReference type="ARBA" id="ARBA00022833"/>
    </source>
</evidence>
<dbReference type="PANTHER" id="PTHR12863">
    <property type="entry name" value="FATTY ACID HYDROXYLASE"/>
    <property type="match status" value="1"/>
</dbReference>
<dbReference type="PANTHER" id="PTHR12863:SF1">
    <property type="entry name" value="FATTY ACID 2-HYDROXYLASE"/>
    <property type="match status" value="1"/>
</dbReference>
<evidence type="ECO:0000313" key="16">
    <source>
        <dbReference type="EMBL" id="RJY16918.1"/>
    </source>
</evidence>
<keyword evidence="13" id="KW-0275">Fatty acid biosynthesis</keyword>
<keyword evidence="4 14" id="KW-0812">Transmembrane</keyword>
<dbReference type="GO" id="GO:0005506">
    <property type="term" value="F:iron ion binding"/>
    <property type="evidence" value="ECO:0007669"/>
    <property type="project" value="InterPro"/>
</dbReference>
<dbReference type="EMBL" id="QYYH01000044">
    <property type="protein sequence ID" value="RJY16918.1"/>
    <property type="molecule type" value="Genomic_DNA"/>
</dbReference>
<evidence type="ECO:0000256" key="7">
    <source>
        <dbReference type="ARBA" id="ARBA00022832"/>
    </source>
</evidence>
<comment type="caution">
    <text evidence="16">The sequence shown here is derived from an EMBL/GenBank/DDBJ whole genome shotgun (WGS) entry which is preliminary data.</text>
</comment>